<dbReference type="EMBL" id="CP120628">
    <property type="protein sequence ID" value="WEW58342.1"/>
    <property type="molecule type" value="Genomic_DNA"/>
</dbReference>
<dbReference type="Proteomes" id="UP001219355">
    <property type="component" value="Chromosome 2"/>
</dbReference>
<evidence type="ECO:0000259" key="2">
    <source>
        <dbReference type="Pfam" id="PF09350"/>
    </source>
</evidence>
<dbReference type="InterPro" id="IPR018961">
    <property type="entry name" value="DnaJ_homolog_subfam-C_membr-28"/>
</dbReference>
<feature type="region of interest" description="Disordered" evidence="1">
    <location>
        <begin position="155"/>
        <end position="211"/>
    </location>
</feature>
<keyword evidence="4" id="KW-1185">Reference proteome</keyword>
<evidence type="ECO:0000256" key="1">
    <source>
        <dbReference type="SAM" id="MobiDB-lite"/>
    </source>
</evidence>
<organism evidence="3 4">
    <name type="scientific">Emydomyces testavorans</name>
    <dbReference type="NCBI Taxonomy" id="2070801"/>
    <lineage>
        <taxon>Eukaryota</taxon>
        <taxon>Fungi</taxon>
        <taxon>Dikarya</taxon>
        <taxon>Ascomycota</taxon>
        <taxon>Pezizomycotina</taxon>
        <taxon>Eurotiomycetes</taxon>
        <taxon>Eurotiomycetidae</taxon>
        <taxon>Onygenales</taxon>
        <taxon>Nannizziopsiaceae</taxon>
        <taxon>Emydomyces</taxon>
    </lineage>
</organism>
<gene>
    <name evidence="3" type="ORF">PRK78_003810</name>
</gene>
<dbReference type="Pfam" id="PF09350">
    <property type="entry name" value="DJC28_CD"/>
    <property type="match status" value="1"/>
</dbReference>
<feature type="domain" description="DnaJ homologue subfamily C member 28 conserved" evidence="2">
    <location>
        <begin position="238"/>
        <end position="309"/>
    </location>
</feature>
<dbReference type="AlphaFoldDB" id="A0AAF0DIS2"/>
<feature type="region of interest" description="Disordered" evidence="1">
    <location>
        <begin position="34"/>
        <end position="65"/>
    </location>
</feature>
<evidence type="ECO:0000313" key="4">
    <source>
        <dbReference type="Proteomes" id="UP001219355"/>
    </source>
</evidence>
<reference evidence="3" key="1">
    <citation type="submission" date="2023-03" db="EMBL/GenBank/DDBJ databases">
        <title>Emydomyces testavorans Genome Sequence.</title>
        <authorList>
            <person name="Hoyer L."/>
        </authorList>
    </citation>
    <scope>NUCLEOTIDE SEQUENCE</scope>
    <source>
        <strain evidence="3">16-2883</strain>
    </source>
</reference>
<accession>A0AAF0DIS2</accession>
<dbReference type="PANTHER" id="PTHR39394">
    <property type="entry name" value="YALI0E31793P"/>
    <property type="match status" value="1"/>
</dbReference>
<feature type="compositionally biased region" description="Polar residues" evidence="1">
    <location>
        <begin position="169"/>
        <end position="186"/>
    </location>
</feature>
<name>A0AAF0DIS2_9EURO</name>
<sequence length="347" mass="39851">MRCQSRFDLLIRYVCRIESNPPIYCLKPGFRLSSTKAETNPRNEDDLKKDSQNDDSAEEKEGAMTRRMREMSNEAMLGGKFAIKNMQEAGFSEELKQQLQERIAATSFGNENVQALSIANMPRSAGTGTRDIAAATPWTGVENPHDTALRMLNDSRKPMRTPFKPPTLSPVNLQPSRRTKNSSGQRLAQARERKETYALSQDSRMSEEEREAYRRELRDRFTPGARAFPMSLQAINSLANERIEDAIAKGQFRNLPRGRGKNVERDHVAENPYLDTTEYFMNRILQKQEITPEWIQKQQELKLEIHRFRTQLRMDWKRHAARLISSQGGTLQTQIQRARAYAAAEAT</sequence>
<dbReference type="PANTHER" id="PTHR39394:SF1">
    <property type="entry name" value="DNAJ HOMOLOGUE SUBFAMILY C MEMBER 28 CONSERVED DOMAIN-CONTAINING PROTEIN"/>
    <property type="match status" value="1"/>
</dbReference>
<feature type="compositionally biased region" description="Basic and acidic residues" evidence="1">
    <location>
        <begin position="39"/>
        <end position="52"/>
    </location>
</feature>
<protein>
    <recommendedName>
        <fullName evidence="2">DnaJ homologue subfamily C member 28 conserved domain-containing protein</fullName>
    </recommendedName>
</protein>
<evidence type="ECO:0000313" key="3">
    <source>
        <dbReference type="EMBL" id="WEW58342.1"/>
    </source>
</evidence>
<proteinExistence type="predicted"/>